<name>A0A1W1CEG8_9ZZZZ</name>
<feature type="transmembrane region" description="Helical" evidence="1">
    <location>
        <begin position="146"/>
        <end position="164"/>
    </location>
</feature>
<organism evidence="2">
    <name type="scientific">hydrothermal vent metagenome</name>
    <dbReference type="NCBI Taxonomy" id="652676"/>
    <lineage>
        <taxon>unclassified sequences</taxon>
        <taxon>metagenomes</taxon>
        <taxon>ecological metagenomes</taxon>
    </lineage>
</organism>
<feature type="transmembrane region" description="Helical" evidence="1">
    <location>
        <begin position="114"/>
        <end position="137"/>
    </location>
</feature>
<evidence type="ECO:0000256" key="1">
    <source>
        <dbReference type="SAM" id="Phobius"/>
    </source>
</evidence>
<gene>
    <name evidence="2" type="ORF">MNB_SV-12-1050</name>
</gene>
<keyword evidence="1" id="KW-0472">Membrane</keyword>
<keyword evidence="1" id="KW-0812">Transmembrane</keyword>
<evidence type="ECO:0000313" key="2">
    <source>
        <dbReference type="EMBL" id="SFV64093.1"/>
    </source>
</evidence>
<keyword evidence="1" id="KW-1133">Transmembrane helix</keyword>
<dbReference type="AlphaFoldDB" id="A0A1W1CEG8"/>
<reference evidence="2" key="1">
    <citation type="submission" date="2016-10" db="EMBL/GenBank/DDBJ databases">
        <authorList>
            <person name="de Groot N.N."/>
        </authorList>
    </citation>
    <scope>NUCLEOTIDE SEQUENCE</scope>
</reference>
<dbReference type="EMBL" id="FPHE01000129">
    <property type="protein sequence ID" value="SFV64093.1"/>
    <property type="molecule type" value="Genomic_DNA"/>
</dbReference>
<feature type="transmembrane region" description="Helical" evidence="1">
    <location>
        <begin position="12"/>
        <end position="34"/>
    </location>
</feature>
<sequence length="169" mass="19575">MVFQSIIKFIPALLYSIVFLGLFYWQFISVYAFIINHYKESKLFILYGYLFVYLFGVSIVTVTLTNLLHKYIIKSVAFVAIIIGTLLIFYGLSFGEFYHIIEYFITHPLPSNSIMGMIFFIVLSIGYSLYSIGILFFKESIPLSHIVFFLGIGTFYSAGFIHYYCMPLL</sequence>
<accession>A0A1W1CEG8</accession>
<protein>
    <submittedName>
        <fullName evidence="2">Uncharacterized protein</fullName>
    </submittedName>
</protein>
<feature type="transmembrane region" description="Helical" evidence="1">
    <location>
        <begin position="75"/>
        <end position="94"/>
    </location>
</feature>
<feature type="transmembrane region" description="Helical" evidence="1">
    <location>
        <begin position="46"/>
        <end position="68"/>
    </location>
</feature>
<proteinExistence type="predicted"/>